<feature type="chain" id="PRO_5046372500" evidence="2">
    <location>
        <begin position="40"/>
        <end position="575"/>
    </location>
</feature>
<reference evidence="5 6" key="1">
    <citation type="journal article" date="2019" name="Int. J. Syst. Evol. Microbiol.">
        <title>The Global Catalogue of Microorganisms (GCM) 10K type strain sequencing project: providing services to taxonomists for standard genome sequencing and annotation.</title>
        <authorList>
            <consortium name="The Broad Institute Genomics Platform"/>
            <consortium name="The Broad Institute Genome Sequencing Center for Infectious Disease"/>
            <person name="Wu L."/>
            <person name="Ma J."/>
        </authorList>
    </citation>
    <scope>NUCLEOTIDE SEQUENCE [LARGE SCALE GENOMIC DNA]</scope>
    <source>
        <strain evidence="5 6">JCM 15572</strain>
    </source>
</reference>
<keyword evidence="2" id="KW-0732">Signal</keyword>
<accession>A0ABN2D6D0</accession>
<organism evidence="5 6">
    <name type="scientific">Kribbella hippodromi</name>
    <dbReference type="NCBI Taxonomy" id="434347"/>
    <lineage>
        <taxon>Bacteria</taxon>
        <taxon>Bacillati</taxon>
        <taxon>Actinomycetota</taxon>
        <taxon>Actinomycetes</taxon>
        <taxon>Propionibacteriales</taxon>
        <taxon>Kribbellaceae</taxon>
        <taxon>Kribbella</taxon>
    </lineage>
</organism>
<dbReference type="EMBL" id="BAAAPH010000008">
    <property type="protein sequence ID" value="GAA1570662.1"/>
    <property type="molecule type" value="Genomic_DNA"/>
</dbReference>
<evidence type="ECO:0000259" key="4">
    <source>
        <dbReference type="Pfam" id="PF20990"/>
    </source>
</evidence>
<keyword evidence="6" id="KW-1185">Reference proteome</keyword>
<feature type="transmembrane region" description="Helical" evidence="1">
    <location>
        <begin position="251"/>
        <end position="271"/>
    </location>
</feature>
<gene>
    <name evidence="5" type="ORF">GCM10009804_28880</name>
</gene>
<name>A0ABN2D6D0_9ACTN</name>
<evidence type="ECO:0000259" key="3">
    <source>
        <dbReference type="Pfam" id="PF09972"/>
    </source>
</evidence>
<sequence>MSPKRRLLPAALLIPLTAPVAALFVAAGFVAAGPVPAYAAGQADDQITAYTADATLTKNGALQVKETVDLTAGGATFSRTLATKVRSDSERDRTYGLKDVSATVNGQPAQGFKNESTDDGRKLTVNVSGQSKIVYSYTVDNVVADSIEGREVSWPVVQGFGTAIPAAKLNVNVPFATWVTCFAGRIGSSMPCTSSQLAESAELEIEQNGVPAGGRVTFLTGLSDRATVQPNAKYANHWSLGRAFTVDSSTAGLAGIVFGLGLLGAVGMWFFRGRDAAKVGPGGPERPVLDGTDGPQFAAPDGIRPGQVGTVVDESADVVDITATLLDLAVRNYLTIVEQPRDSHFGRLDWELHRLHQGGPELLPYEKALLDAVFADGDAVLVSALGPALRPRLNVVREELYSDVVTQGWFTSRPDADRNRWTTAGLVLLGAGVVLTIVLAIVSKFGLVGFAVMAAGVVLALIGQAAPARTARGAAVLGRVAGLQHYLANESSADLPESHRLEFASRCLPYAAVLGLTEKWALEIAATDDDDDPDAGIGWYSGPDNWHLSDIGESLSNFVTTFGGTLTTARRLFGA</sequence>
<feature type="signal peptide" evidence="2">
    <location>
        <begin position="1"/>
        <end position="39"/>
    </location>
</feature>
<evidence type="ECO:0000256" key="1">
    <source>
        <dbReference type="SAM" id="Phobius"/>
    </source>
</evidence>
<keyword evidence="1" id="KW-0472">Membrane</keyword>
<evidence type="ECO:0000256" key="2">
    <source>
        <dbReference type="SAM" id="SignalP"/>
    </source>
</evidence>
<dbReference type="RefSeq" id="WP_344233991.1">
    <property type="nucleotide sequence ID" value="NZ_BAAAPH010000008.1"/>
</dbReference>
<keyword evidence="1" id="KW-1133">Transmembrane helix</keyword>
<dbReference type="InterPro" id="IPR018702">
    <property type="entry name" value="DUF2207"/>
</dbReference>
<protein>
    <submittedName>
        <fullName evidence="5">DUF2207 domain-containing protein</fullName>
    </submittedName>
</protein>
<dbReference type="Pfam" id="PF20990">
    <property type="entry name" value="DUF2207_C"/>
    <property type="match status" value="1"/>
</dbReference>
<feature type="transmembrane region" description="Helical" evidence="1">
    <location>
        <begin position="447"/>
        <end position="466"/>
    </location>
</feature>
<evidence type="ECO:0000313" key="6">
    <source>
        <dbReference type="Proteomes" id="UP001501705"/>
    </source>
</evidence>
<keyword evidence="1" id="KW-0812">Transmembrane</keyword>
<dbReference type="InterPro" id="IPR048389">
    <property type="entry name" value="YciQ-like_C"/>
</dbReference>
<feature type="transmembrane region" description="Helical" evidence="1">
    <location>
        <begin position="421"/>
        <end position="441"/>
    </location>
</feature>
<evidence type="ECO:0000313" key="5">
    <source>
        <dbReference type="EMBL" id="GAA1570662.1"/>
    </source>
</evidence>
<dbReference type="Proteomes" id="UP001501705">
    <property type="component" value="Unassembled WGS sequence"/>
</dbReference>
<feature type="domain" description="DUF2207" evidence="3">
    <location>
        <begin position="47"/>
        <end position="193"/>
    </location>
</feature>
<proteinExistence type="predicted"/>
<dbReference type="Pfam" id="PF09972">
    <property type="entry name" value="DUF2207"/>
    <property type="match status" value="1"/>
</dbReference>
<feature type="domain" description="Predicted membrane protein YciQ-like C-terminal" evidence="4">
    <location>
        <begin position="297"/>
        <end position="521"/>
    </location>
</feature>
<comment type="caution">
    <text evidence="5">The sequence shown here is derived from an EMBL/GenBank/DDBJ whole genome shotgun (WGS) entry which is preliminary data.</text>
</comment>